<organism evidence="1 2">
    <name type="scientific">Anopheles atroparvus</name>
    <name type="common">European mosquito</name>
    <dbReference type="NCBI Taxonomy" id="41427"/>
    <lineage>
        <taxon>Eukaryota</taxon>
        <taxon>Metazoa</taxon>
        <taxon>Ecdysozoa</taxon>
        <taxon>Arthropoda</taxon>
        <taxon>Hexapoda</taxon>
        <taxon>Insecta</taxon>
        <taxon>Pterygota</taxon>
        <taxon>Neoptera</taxon>
        <taxon>Endopterygota</taxon>
        <taxon>Diptera</taxon>
        <taxon>Nematocera</taxon>
        <taxon>Culicoidea</taxon>
        <taxon>Culicidae</taxon>
        <taxon>Anophelinae</taxon>
        <taxon>Anopheles</taxon>
    </lineage>
</organism>
<evidence type="ECO:0000313" key="2">
    <source>
        <dbReference type="Proteomes" id="UP000075880"/>
    </source>
</evidence>
<dbReference type="AlphaFoldDB" id="A0AAG5DDX7"/>
<sequence>MCVRNALEDRAKGEQTRKMLPQFNNTLLTRASQTIKPRFRKVNPAGIGQRAPSPGGRLGGSVLILHLIIRDATIISIYSS</sequence>
<dbReference type="Proteomes" id="UP000075880">
    <property type="component" value="Unassembled WGS sequence"/>
</dbReference>
<protein>
    <submittedName>
        <fullName evidence="1">Uncharacterized protein</fullName>
    </submittedName>
</protein>
<accession>A0AAG5DDX7</accession>
<name>A0AAG5DDX7_ANOAO</name>
<proteinExistence type="predicted"/>
<evidence type="ECO:0000313" key="1">
    <source>
        <dbReference type="EnsemblMetazoa" id="ENSAATROPP009029"/>
    </source>
</evidence>
<dbReference type="EnsemblMetazoa" id="ENSAATROPT009990">
    <property type="protein sequence ID" value="ENSAATROPP009029"/>
    <property type="gene ID" value="ENSAATROPG008143"/>
</dbReference>
<keyword evidence="2" id="KW-1185">Reference proteome</keyword>
<reference evidence="1" key="1">
    <citation type="submission" date="2024-04" db="UniProtKB">
        <authorList>
            <consortium name="EnsemblMetazoa"/>
        </authorList>
    </citation>
    <scope>IDENTIFICATION</scope>
    <source>
        <strain evidence="1">EBRO</strain>
    </source>
</reference>